<sequence length="85" mass="10064">MNILDKVIQKIKNTSFHLSLKGYKREEVDLLLNQIITELENQKILSDLANEKVEEYAKKIEELTLQKEKLKYELTRVKSELSKDE</sequence>
<evidence type="ECO:0000256" key="4">
    <source>
        <dbReference type="ARBA" id="ARBA00023054"/>
    </source>
</evidence>
<reference evidence="7 8" key="1">
    <citation type="submission" date="2019-01" db="EMBL/GenBank/DDBJ databases">
        <authorList>
            <consortium name="Pathogen Informatics"/>
        </authorList>
    </citation>
    <scope>NUCLEOTIDE SEQUENCE [LARGE SCALE GENOMIC DNA]</scope>
    <source>
        <strain evidence="7 8">NCTC10181</strain>
    </source>
</reference>
<evidence type="ECO:0000256" key="6">
    <source>
        <dbReference type="SAM" id="Coils"/>
    </source>
</evidence>
<evidence type="ECO:0000256" key="3">
    <source>
        <dbReference type="ARBA" id="ARBA00022618"/>
    </source>
</evidence>
<gene>
    <name evidence="7" type="ORF">NCTC10181_00583</name>
</gene>
<dbReference type="KEGG" id="mcit:NCTC10181_00583"/>
<dbReference type="EMBL" id="LR215036">
    <property type="protein sequence ID" value="VEU74723.1"/>
    <property type="molecule type" value="Genomic_DNA"/>
</dbReference>
<name>A0A449B2B4_9BACT</name>
<dbReference type="Pfam" id="PF05103">
    <property type="entry name" value="DivIVA"/>
    <property type="match status" value="1"/>
</dbReference>
<evidence type="ECO:0000256" key="5">
    <source>
        <dbReference type="ARBA" id="ARBA00023306"/>
    </source>
</evidence>
<dbReference type="InterPro" id="IPR019933">
    <property type="entry name" value="DivIVA_domain"/>
</dbReference>
<evidence type="ECO:0000256" key="2">
    <source>
        <dbReference type="ARBA" id="ARBA00022490"/>
    </source>
</evidence>
<dbReference type="OrthoDB" id="400925at2"/>
<comment type="subcellular location">
    <subcellularLocation>
        <location evidence="1">Cytoplasm</location>
    </subcellularLocation>
</comment>
<proteinExistence type="predicted"/>
<keyword evidence="5" id="KW-0131">Cell cycle</keyword>
<dbReference type="RefSeq" id="WP_129725529.1">
    <property type="nucleotide sequence ID" value="NZ_CP101807.1"/>
</dbReference>
<keyword evidence="8" id="KW-1185">Reference proteome</keyword>
<dbReference type="AlphaFoldDB" id="A0A449B2B4"/>
<evidence type="ECO:0000313" key="7">
    <source>
        <dbReference type="EMBL" id="VEU74723.1"/>
    </source>
</evidence>
<evidence type="ECO:0000256" key="1">
    <source>
        <dbReference type="ARBA" id="ARBA00004496"/>
    </source>
</evidence>
<dbReference type="Proteomes" id="UP000290985">
    <property type="component" value="Chromosome"/>
</dbReference>
<dbReference type="Gene3D" id="6.10.250.660">
    <property type="match status" value="1"/>
</dbReference>
<keyword evidence="2" id="KW-0963">Cytoplasm</keyword>
<organism evidence="7 8">
    <name type="scientific">Mycoplasmopsis citelli</name>
    <dbReference type="NCBI Taxonomy" id="171281"/>
    <lineage>
        <taxon>Bacteria</taxon>
        <taxon>Bacillati</taxon>
        <taxon>Mycoplasmatota</taxon>
        <taxon>Mycoplasmoidales</taxon>
        <taxon>Metamycoplasmataceae</taxon>
        <taxon>Mycoplasmopsis</taxon>
    </lineage>
</organism>
<dbReference type="InterPro" id="IPR007793">
    <property type="entry name" value="DivIVA_fam"/>
</dbReference>
<feature type="coiled-coil region" evidence="6">
    <location>
        <begin position="46"/>
        <end position="80"/>
    </location>
</feature>
<protein>
    <submittedName>
        <fullName evidence="7">DivIVA domain</fullName>
    </submittedName>
</protein>
<dbReference type="GO" id="GO:0051301">
    <property type="term" value="P:cell division"/>
    <property type="evidence" value="ECO:0007669"/>
    <property type="project" value="UniProtKB-KW"/>
</dbReference>
<keyword evidence="4 6" id="KW-0175">Coiled coil</keyword>
<dbReference type="GO" id="GO:0005737">
    <property type="term" value="C:cytoplasm"/>
    <property type="evidence" value="ECO:0007669"/>
    <property type="project" value="UniProtKB-SubCell"/>
</dbReference>
<keyword evidence="3" id="KW-0132">Cell division</keyword>
<dbReference type="NCBIfam" id="TIGR03544">
    <property type="entry name" value="DivI1A_domain"/>
    <property type="match status" value="1"/>
</dbReference>
<evidence type="ECO:0000313" key="8">
    <source>
        <dbReference type="Proteomes" id="UP000290985"/>
    </source>
</evidence>
<accession>A0A449B2B4</accession>